<sequence>MQKKSKWIKNVFIIFSLYFLCINFVVQLFVIKGNSMNPTLKDKDLVFINKIHYEIFDPKVGDIVGVKTNHNGEIVKRIIAVGGDTVIYKDGKILVNGKEVTNHNNQFIRDRGDIDYPFLVPENSYFILGDNINESVDSRYQRIGCIEEINMIGRIISF</sequence>
<dbReference type="EMBL" id="LJDB01000007">
    <property type="protein sequence ID" value="ONI42750.1"/>
    <property type="molecule type" value="Genomic_DNA"/>
</dbReference>
<comment type="caution">
    <text evidence="1">The sequence shown here is derived from an EMBL/GenBank/DDBJ whole genome shotgun (WGS) entry which is preliminary data.</text>
</comment>
<gene>
    <name evidence="1" type="ORF">AN396_13190</name>
</gene>
<evidence type="ECO:0000313" key="1">
    <source>
        <dbReference type="EMBL" id="ONI42750.1"/>
    </source>
</evidence>
<organism evidence="1 2">
    <name type="scientific">Candidatus Epulonipiscium fishelsonii</name>
    <dbReference type="NCBI Taxonomy" id="77094"/>
    <lineage>
        <taxon>Bacteria</taxon>
        <taxon>Bacillati</taxon>
        <taxon>Bacillota</taxon>
        <taxon>Clostridia</taxon>
        <taxon>Lachnospirales</taxon>
        <taxon>Lachnospiraceae</taxon>
        <taxon>Candidatus Epulonipiscium</taxon>
    </lineage>
</organism>
<evidence type="ECO:0000313" key="2">
    <source>
        <dbReference type="Proteomes" id="UP000188605"/>
    </source>
</evidence>
<accession>A0ACC8XGH3</accession>
<protein>
    <submittedName>
        <fullName evidence="1">Signal peptidase I</fullName>
    </submittedName>
</protein>
<name>A0ACC8XGH3_9FIRM</name>
<dbReference type="Proteomes" id="UP000188605">
    <property type="component" value="Unassembled WGS sequence"/>
</dbReference>
<reference evidence="1" key="1">
    <citation type="submission" date="2016-08" db="EMBL/GenBank/DDBJ databases">
        <authorList>
            <person name="Ngugi D.K."/>
            <person name="Miyake S."/>
            <person name="Stingl U."/>
        </authorList>
    </citation>
    <scope>NUCLEOTIDE SEQUENCE</scope>
    <source>
        <strain evidence="1">SCG-B11WGA-EpuloA1</strain>
    </source>
</reference>
<keyword evidence="2" id="KW-1185">Reference proteome</keyword>
<proteinExistence type="predicted"/>